<dbReference type="Proteomes" id="UP000887580">
    <property type="component" value="Unplaced"/>
</dbReference>
<sequence length="604" mass="69431">MDTNDLVNVKKVSSKTIVNSYEIHSCKTPMEELKPIKFCDMKVPMIYKGNYLVCKVVGKSFARICTRVGIHDLNDNFAIVDLYNFRYNLDDVEWISPGTILIIKEPCVQDVLQNELKAIDIFSPTDVIFVDPADAEFLDKIVAKKWYESVSKDAEVWKNEANELFKAGKYDKALFLYERAIRCNCENPVLYLNKSMTCLKTGAFYIAYESAKHGLEKGGDREKALYRMGQAAYGVREWRKAADHFLEVLKEFPANKLASTELKRATSRLSEQKNGKFNFKSIFGESKKEKAELDVADYKGPIEIANIPGKEITEQLFTPSSILQYARTMIELQKNPQKAKELYNLYSGDDTVTNNEIPFGIVDAFRIENICHFNCFSHPDKDGQNSVYLHIPSSYFNHSCLANAFNSFHGDVLVIHAAADIKKGEEICLSYGSPCTAYSERRNNLKLGIWNFQCNCELCEIDANDKLCSKRDQMFEEFAEYVEANRNYPQKVISKCEQILKKIRETYVKRPQFQIRLFIKLSPMYYIIGNLFKSMEYLEEALTLMDGPFKYGLDISLICANLSVWYAQNGNIEKAKEMIQKALKYSFCTDMEHFKMLFPDISLL</sequence>
<proteinExistence type="predicted"/>
<reference evidence="2" key="1">
    <citation type="submission" date="2022-11" db="UniProtKB">
        <authorList>
            <consortium name="WormBaseParasite"/>
        </authorList>
    </citation>
    <scope>IDENTIFICATION</scope>
</reference>
<protein>
    <submittedName>
        <fullName evidence="2">SET domain-containing protein</fullName>
    </submittedName>
</protein>
<accession>A0AC35EZW4</accession>
<name>A0AC35EZW4_9BILA</name>
<evidence type="ECO:0000313" key="1">
    <source>
        <dbReference type="Proteomes" id="UP000887580"/>
    </source>
</evidence>
<evidence type="ECO:0000313" key="2">
    <source>
        <dbReference type="WBParaSite" id="PS1159_v2.g12345.t1"/>
    </source>
</evidence>
<dbReference type="WBParaSite" id="PS1159_v2.g12345.t1">
    <property type="protein sequence ID" value="PS1159_v2.g12345.t1"/>
    <property type="gene ID" value="PS1159_v2.g12345"/>
</dbReference>
<organism evidence="1 2">
    <name type="scientific">Panagrolaimus sp. PS1159</name>
    <dbReference type="NCBI Taxonomy" id="55785"/>
    <lineage>
        <taxon>Eukaryota</taxon>
        <taxon>Metazoa</taxon>
        <taxon>Ecdysozoa</taxon>
        <taxon>Nematoda</taxon>
        <taxon>Chromadorea</taxon>
        <taxon>Rhabditida</taxon>
        <taxon>Tylenchina</taxon>
        <taxon>Panagrolaimomorpha</taxon>
        <taxon>Panagrolaimoidea</taxon>
        <taxon>Panagrolaimidae</taxon>
        <taxon>Panagrolaimus</taxon>
    </lineage>
</organism>